<comment type="caution">
    <text evidence="1">The sequence shown here is derived from an EMBL/GenBank/DDBJ whole genome shotgun (WGS) entry which is preliminary data.</text>
</comment>
<proteinExistence type="predicted"/>
<dbReference type="EMBL" id="JAHUTJ010061000">
    <property type="protein sequence ID" value="MED6288569.1"/>
    <property type="molecule type" value="Genomic_DNA"/>
</dbReference>
<dbReference type="InterPro" id="IPR045153">
    <property type="entry name" value="Est1/Ebs1-like"/>
</dbReference>
<keyword evidence="2" id="KW-1185">Reference proteome</keyword>
<dbReference type="InterPro" id="IPR011990">
    <property type="entry name" value="TPR-like_helical_dom_sf"/>
</dbReference>
<evidence type="ECO:0000313" key="1">
    <source>
        <dbReference type="EMBL" id="MED6288569.1"/>
    </source>
</evidence>
<sequence>MSGPGQDSEPEAKVLLIKRLYRAVVESVHKLDAIIGSKSSYREVFKPENISLRNKLRELCVKLMFLHPVDYGRKAEELLWRKVYYEVIQVIKTNKKVRWQKQPYSCGSVPLVSTQPYSSAD</sequence>
<organism evidence="1 2">
    <name type="scientific">Characodon lateralis</name>
    <dbReference type="NCBI Taxonomy" id="208331"/>
    <lineage>
        <taxon>Eukaryota</taxon>
        <taxon>Metazoa</taxon>
        <taxon>Chordata</taxon>
        <taxon>Craniata</taxon>
        <taxon>Vertebrata</taxon>
        <taxon>Euteleostomi</taxon>
        <taxon>Actinopterygii</taxon>
        <taxon>Neopterygii</taxon>
        <taxon>Teleostei</taxon>
        <taxon>Neoteleostei</taxon>
        <taxon>Acanthomorphata</taxon>
        <taxon>Ovalentaria</taxon>
        <taxon>Atherinomorphae</taxon>
        <taxon>Cyprinodontiformes</taxon>
        <taxon>Goodeidae</taxon>
        <taxon>Characodon</taxon>
    </lineage>
</organism>
<dbReference type="Gene3D" id="1.25.40.10">
    <property type="entry name" value="Tetratricopeptide repeat domain"/>
    <property type="match status" value="1"/>
</dbReference>
<dbReference type="PANTHER" id="PTHR15696:SF7">
    <property type="entry name" value="NONSENSE-MEDIATED MRNA DECAY FACTOR"/>
    <property type="match status" value="1"/>
</dbReference>
<name>A0ABU7EPJ6_9TELE</name>
<dbReference type="Proteomes" id="UP001352852">
    <property type="component" value="Unassembled WGS sequence"/>
</dbReference>
<dbReference type="PANTHER" id="PTHR15696">
    <property type="entry name" value="SMG-7 SUPPRESSOR WITH MORPHOLOGICAL EFFECT ON GENITALIA PROTEIN 7"/>
    <property type="match status" value="1"/>
</dbReference>
<protein>
    <submittedName>
        <fullName evidence="1">Protein smg5</fullName>
    </submittedName>
</protein>
<gene>
    <name evidence="1" type="primary">SMG5</name>
    <name evidence="1" type="ORF">CHARACLAT_027911</name>
</gene>
<dbReference type="SUPFAM" id="SSF48452">
    <property type="entry name" value="TPR-like"/>
    <property type="match status" value="1"/>
</dbReference>
<evidence type="ECO:0000313" key="2">
    <source>
        <dbReference type="Proteomes" id="UP001352852"/>
    </source>
</evidence>
<reference evidence="1 2" key="1">
    <citation type="submission" date="2021-06" db="EMBL/GenBank/DDBJ databases">
        <authorList>
            <person name="Palmer J.M."/>
        </authorList>
    </citation>
    <scope>NUCLEOTIDE SEQUENCE [LARGE SCALE GENOMIC DNA]</scope>
    <source>
        <strain evidence="1 2">CL_MEX2019</strain>
        <tissue evidence="1">Muscle</tissue>
    </source>
</reference>
<accession>A0ABU7EPJ6</accession>